<accession>A0A9D1PH19</accession>
<dbReference type="GO" id="GO:0015109">
    <property type="term" value="F:chromate transmembrane transporter activity"/>
    <property type="evidence" value="ECO:0007669"/>
    <property type="project" value="InterPro"/>
</dbReference>
<dbReference type="GO" id="GO:0005886">
    <property type="term" value="C:plasma membrane"/>
    <property type="evidence" value="ECO:0007669"/>
    <property type="project" value="UniProtKB-SubCell"/>
</dbReference>
<evidence type="ECO:0000313" key="9">
    <source>
        <dbReference type="Proteomes" id="UP000886808"/>
    </source>
</evidence>
<sequence>MILLRLFFEFFKVGLFSVGGGLATLPFLYNISDKTGWFTHADVTNLIAISESTPGPIGVNAATYVGFLNNGLIGAIVATLGLIAPAIIVILIISRVLDKFQKSALVQSVFYGLRPASTALIASAGVIVVKNAFFLISATGISIQIPHLILGVVLLILVNKINLHPALYILIAAVVGIVFKL</sequence>
<dbReference type="PANTHER" id="PTHR43663:SF1">
    <property type="entry name" value="CHROMATE TRANSPORTER"/>
    <property type="match status" value="1"/>
</dbReference>
<evidence type="ECO:0000313" key="8">
    <source>
        <dbReference type="EMBL" id="HIV61983.1"/>
    </source>
</evidence>
<keyword evidence="6 7" id="KW-0472">Membrane</keyword>
<comment type="subcellular location">
    <subcellularLocation>
        <location evidence="1">Cell membrane</location>
        <topology evidence="1">Multi-pass membrane protein</topology>
    </subcellularLocation>
</comment>
<dbReference type="EMBL" id="DXIE01000026">
    <property type="protein sequence ID" value="HIV61983.1"/>
    <property type="molecule type" value="Genomic_DNA"/>
</dbReference>
<dbReference type="Pfam" id="PF02417">
    <property type="entry name" value="Chromate_transp"/>
    <property type="match status" value="1"/>
</dbReference>
<comment type="caution">
    <text evidence="8">The sequence shown here is derived from an EMBL/GenBank/DDBJ whole genome shotgun (WGS) entry which is preliminary data.</text>
</comment>
<evidence type="ECO:0000256" key="6">
    <source>
        <dbReference type="ARBA" id="ARBA00023136"/>
    </source>
</evidence>
<evidence type="ECO:0000256" key="7">
    <source>
        <dbReference type="SAM" id="Phobius"/>
    </source>
</evidence>
<evidence type="ECO:0000256" key="5">
    <source>
        <dbReference type="ARBA" id="ARBA00022989"/>
    </source>
</evidence>
<keyword evidence="5 7" id="KW-1133">Transmembrane helix</keyword>
<feature type="transmembrane region" description="Helical" evidence="7">
    <location>
        <begin position="163"/>
        <end position="179"/>
    </location>
</feature>
<keyword evidence="3" id="KW-1003">Cell membrane</keyword>
<proteinExistence type="inferred from homology"/>
<dbReference type="Proteomes" id="UP000886808">
    <property type="component" value="Unassembled WGS sequence"/>
</dbReference>
<dbReference type="PANTHER" id="PTHR43663">
    <property type="entry name" value="CHROMATE TRANSPORT PROTEIN-RELATED"/>
    <property type="match status" value="1"/>
</dbReference>
<protein>
    <submittedName>
        <fullName evidence="8">Chromate transporter</fullName>
    </submittedName>
</protein>
<dbReference type="AlphaFoldDB" id="A0A9D1PH19"/>
<comment type="similarity">
    <text evidence="2">Belongs to the chromate ion transporter (CHR) (TC 2.A.51) family.</text>
</comment>
<evidence type="ECO:0000256" key="3">
    <source>
        <dbReference type="ARBA" id="ARBA00022475"/>
    </source>
</evidence>
<evidence type="ECO:0000256" key="4">
    <source>
        <dbReference type="ARBA" id="ARBA00022692"/>
    </source>
</evidence>
<feature type="transmembrane region" description="Helical" evidence="7">
    <location>
        <begin position="72"/>
        <end position="97"/>
    </location>
</feature>
<evidence type="ECO:0000256" key="1">
    <source>
        <dbReference type="ARBA" id="ARBA00004651"/>
    </source>
</evidence>
<gene>
    <name evidence="8" type="ORF">H9746_03925</name>
</gene>
<dbReference type="InterPro" id="IPR003370">
    <property type="entry name" value="Chromate_transpt"/>
</dbReference>
<dbReference type="InterPro" id="IPR052518">
    <property type="entry name" value="CHR_Transporter"/>
</dbReference>
<evidence type="ECO:0000256" key="2">
    <source>
        <dbReference type="ARBA" id="ARBA00005262"/>
    </source>
</evidence>
<feature type="transmembrane region" description="Helical" evidence="7">
    <location>
        <begin position="109"/>
        <end position="128"/>
    </location>
</feature>
<name>A0A9D1PH19_9FIRM</name>
<keyword evidence="4 7" id="KW-0812">Transmembrane</keyword>
<feature type="transmembrane region" description="Helical" evidence="7">
    <location>
        <begin position="7"/>
        <end position="29"/>
    </location>
</feature>
<reference evidence="8" key="2">
    <citation type="submission" date="2021-04" db="EMBL/GenBank/DDBJ databases">
        <authorList>
            <person name="Gilroy R."/>
        </authorList>
    </citation>
    <scope>NUCLEOTIDE SEQUENCE</scope>
    <source>
        <strain evidence="8">CHK193-4272</strain>
    </source>
</reference>
<reference evidence="8" key="1">
    <citation type="journal article" date="2021" name="PeerJ">
        <title>Extensive microbial diversity within the chicken gut microbiome revealed by metagenomics and culture.</title>
        <authorList>
            <person name="Gilroy R."/>
            <person name="Ravi A."/>
            <person name="Getino M."/>
            <person name="Pursley I."/>
            <person name="Horton D.L."/>
            <person name="Alikhan N.F."/>
            <person name="Baker D."/>
            <person name="Gharbi K."/>
            <person name="Hall N."/>
            <person name="Watson M."/>
            <person name="Adriaenssens E.M."/>
            <person name="Foster-Nyarko E."/>
            <person name="Jarju S."/>
            <person name="Secka A."/>
            <person name="Antonio M."/>
            <person name="Oren A."/>
            <person name="Chaudhuri R.R."/>
            <person name="La Ragione R."/>
            <person name="Hildebrand F."/>
            <person name="Pallen M.J."/>
        </authorList>
    </citation>
    <scope>NUCLEOTIDE SEQUENCE</scope>
    <source>
        <strain evidence="8">CHK193-4272</strain>
    </source>
</reference>
<feature type="transmembrane region" description="Helical" evidence="7">
    <location>
        <begin position="134"/>
        <end position="156"/>
    </location>
</feature>
<organism evidence="8 9">
    <name type="scientific">Candidatus Butyricicoccus avistercoris</name>
    <dbReference type="NCBI Taxonomy" id="2838518"/>
    <lineage>
        <taxon>Bacteria</taxon>
        <taxon>Bacillati</taxon>
        <taxon>Bacillota</taxon>
        <taxon>Clostridia</taxon>
        <taxon>Eubacteriales</taxon>
        <taxon>Butyricicoccaceae</taxon>
        <taxon>Butyricicoccus</taxon>
    </lineage>
</organism>